<dbReference type="Proteomes" id="UP000011713">
    <property type="component" value="Unassembled WGS sequence"/>
</dbReference>
<evidence type="ECO:0000313" key="1">
    <source>
        <dbReference type="EnsemblProtists" id="HpaP803445"/>
    </source>
</evidence>
<protein>
    <submittedName>
        <fullName evidence="1">Uncharacterized protein</fullName>
    </submittedName>
</protein>
<organism evidence="1 2">
    <name type="scientific">Hyaloperonospora arabidopsidis (strain Emoy2)</name>
    <name type="common">Downy mildew agent</name>
    <name type="synonym">Peronospora arabidopsidis</name>
    <dbReference type="NCBI Taxonomy" id="559515"/>
    <lineage>
        <taxon>Eukaryota</taxon>
        <taxon>Sar</taxon>
        <taxon>Stramenopiles</taxon>
        <taxon>Oomycota</taxon>
        <taxon>Peronosporomycetes</taxon>
        <taxon>Peronosporales</taxon>
        <taxon>Peronosporaceae</taxon>
        <taxon>Hyaloperonospora</taxon>
    </lineage>
</organism>
<reference evidence="2" key="1">
    <citation type="journal article" date="2010" name="Science">
        <title>Signatures of adaptation to obligate biotrophy in the Hyaloperonospora arabidopsidis genome.</title>
        <authorList>
            <person name="Baxter L."/>
            <person name="Tripathy S."/>
            <person name="Ishaque N."/>
            <person name="Boot N."/>
            <person name="Cabral A."/>
            <person name="Kemen E."/>
            <person name="Thines M."/>
            <person name="Ah-Fong A."/>
            <person name="Anderson R."/>
            <person name="Badejoko W."/>
            <person name="Bittner-Eddy P."/>
            <person name="Boore J.L."/>
            <person name="Chibucos M.C."/>
            <person name="Coates M."/>
            <person name="Dehal P."/>
            <person name="Delehaunty K."/>
            <person name="Dong S."/>
            <person name="Downton P."/>
            <person name="Dumas B."/>
            <person name="Fabro G."/>
            <person name="Fronick C."/>
            <person name="Fuerstenberg S.I."/>
            <person name="Fulton L."/>
            <person name="Gaulin E."/>
            <person name="Govers F."/>
            <person name="Hughes L."/>
            <person name="Humphray S."/>
            <person name="Jiang R.H."/>
            <person name="Judelson H."/>
            <person name="Kamoun S."/>
            <person name="Kyung K."/>
            <person name="Meijer H."/>
            <person name="Minx P."/>
            <person name="Morris P."/>
            <person name="Nelson J."/>
            <person name="Phuntumart V."/>
            <person name="Qutob D."/>
            <person name="Rehmany A."/>
            <person name="Rougon-Cardoso A."/>
            <person name="Ryden P."/>
            <person name="Torto-Alalibo T."/>
            <person name="Studholme D."/>
            <person name="Wang Y."/>
            <person name="Win J."/>
            <person name="Wood J."/>
            <person name="Clifton S.W."/>
            <person name="Rogers J."/>
            <person name="Van den Ackerveken G."/>
            <person name="Jones J.D."/>
            <person name="McDowell J.M."/>
            <person name="Beynon J."/>
            <person name="Tyler B.M."/>
        </authorList>
    </citation>
    <scope>NUCLEOTIDE SEQUENCE [LARGE SCALE GENOMIC DNA]</scope>
    <source>
        <strain evidence="2">Emoy2</strain>
    </source>
</reference>
<evidence type="ECO:0000313" key="2">
    <source>
        <dbReference type="Proteomes" id="UP000011713"/>
    </source>
</evidence>
<name>M4BAY4_HYAAE</name>
<dbReference type="VEuPathDB" id="FungiDB:HpaG803445"/>
<sequence length="89" mass="10116">MAVDLLCQVSAYIKTQIASATECTLIRAQSLLHKYQDIRAAWRRLPQEFENKWFLIECEAHPSNNVGVRTKIQREKLSKLHVATGTSCG</sequence>
<keyword evidence="2" id="KW-1185">Reference proteome</keyword>
<dbReference type="AlphaFoldDB" id="M4BAY4"/>
<dbReference type="HOGENOM" id="CLU_2459507_0_0_1"/>
<accession>M4BAY4</accession>
<proteinExistence type="predicted"/>
<dbReference type="InParanoid" id="M4BAY4"/>
<reference evidence="1" key="2">
    <citation type="submission" date="2015-06" db="UniProtKB">
        <authorList>
            <consortium name="EnsemblProtists"/>
        </authorList>
    </citation>
    <scope>IDENTIFICATION</scope>
    <source>
        <strain evidence="1">Emoy2</strain>
    </source>
</reference>
<dbReference type="EnsemblProtists" id="HpaT803445">
    <property type="protein sequence ID" value="HpaP803445"/>
    <property type="gene ID" value="HpaG803445"/>
</dbReference>
<dbReference type="EMBL" id="JH598083">
    <property type="status" value="NOT_ANNOTATED_CDS"/>
    <property type="molecule type" value="Genomic_DNA"/>
</dbReference>